<reference evidence="6 7" key="1">
    <citation type="submission" date="2020-08" db="EMBL/GenBank/DDBJ databases">
        <title>Genomic Encyclopedia of Type Strains, Phase IV (KMG-IV): sequencing the most valuable type-strain genomes for metagenomic binning, comparative biology and taxonomic classification.</title>
        <authorList>
            <person name="Goeker M."/>
        </authorList>
    </citation>
    <scope>NUCLEOTIDE SEQUENCE [LARGE SCALE GENOMIC DNA]</scope>
    <source>
        <strain evidence="6 7">DSM 100211</strain>
    </source>
</reference>
<keyword evidence="2" id="KW-0812">Transmembrane</keyword>
<dbReference type="InterPro" id="IPR039910">
    <property type="entry name" value="D15-like"/>
</dbReference>
<dbReference type="InterPro" id="IPR010827">
    <property type="entry name" value="BamA/TamA_POTRA"/>
</dbReference>
<accession>A0A7W6D9Q0</accession>
<evidence type="ECO:0000256" key="3">
    <source>
        <dbReference type="ARBA" id="ARBA00023136"/>
    </source>
</evidence>
<evidence type="ECO:0000259" key="4">
    <source>
        <dbReference type="Pfam" id="PF01103"/>
    </source>
</evidence>
<dbReference type="Pfam" id="PF07244">
    <property type="entry name" value="POTRA"/>
    <property type="match status" value="1"/>
</dbReference>
<evidence type="ECO:0000256" key="1">
    <source>
        <dbReference type="ARBA" id="ARBA00004370"/>
    </source>
</evidence>
<dbReference type="PANTHER" id="PTHR12815">
    <property type="entry name" value="SORTING AND ASSEMBLY MACHINERY SAMM50 PROTEIN FAMILY MEMBER"/>
    <property type="match status" value="1"/>
</dbReference>
<keyword evidence="7" id="KW-1185">Reference proteome</keyword>
<keyword evidence="2" id="KW-1134">Transmembrane beta strand</keyword>
<protein>
    <submittedName>
        <fullName evidence="6">Translocation and assembly module TamA</fullName>
    </submittedName>
</protein>
<evidence type="ECO:0000313" key="6">
    <source>
        <dbReference type="EMBL" id="MBB3976800.1"/>
    </source>
</evidence>
<sequence>MRAGTSLALASTLAILPLAVEPAFAFKLFGMRFFESDEEEPEVIDPINYTLTFDAGTDDDELKDVIEAAALLKQDEGEPVSGDLGLLIKARDDRDRILAALYEKARYGGVVDIRIGGTPIDSLPPDPAFPSGAVPVNVTVHPGPAFTFDSVTMKGDAAGRTPADYGLVRGARADSTVIIAAGERVVANLKAESRPLARLTDRQAIADHKTNTVDVIIAAEGGPVADVGAVGVTGTKDVDAGFVKYYSRINAGQPYSPERLSKAADRLRQLGVFSSVTIKEAEKLAPDGSLPMTIEVSEGKMRYFGAGAQFSTLDGFGLQGYWGHRNLFGRAESLRIEGSINGIGEGNGIDDIGYSLGLLFAKPGAFGPASTFTASIKAAIDDTDAYYATTGTLAVGATFELSDYDTVSGSAEVAAMQVDDPFGDNFYLTTAIPLEYVRDTRDNKLNPTTGYRAMINAKPTYEFERSTFFSSFETSGSIYRSLGAEDRVILAGRLGAGTIIGAPTLSDIPAPRRFYLGGGGTVRGYGYQDISPRNDDNELLGGRSYVVASAEVRVNVTETIGVVPFIDVGTVSRDELPDFSDIRAGAGIGLRYGTPFGPIRLDVAVPLNPYEGGDSFGIYAGIGQAF</sequence>
<dbReference type="PANTHER" id="PTHR12815:SF42">
    <property type="entry name" value="BACTERIAL SURFACE ANTIGEN (D15) DOMAIN-CONTAINING PROTEIN"/>
    <property type="match status" value="1"/>
</dbReference>
<comment type="subcellular location">
    <subcellularLocation>
        <location evidence="1">Membrane</location>
    </subcellularLocation>
</comment>
<evidence type="ECO:0000259" key="5">
    <source>
        <dbReference type="Pfam" id="PF07244"/>
    </source>
</evidence>
<name>A0A7W6D9Q0_9HYPH</name>
<feature type="domain" description="POTRA" evidence="5">
    <location>
        <begin position="227"/>
        <end position="299"/>
    </location>
</feature>
<comment type="caution">
    <text evidence="6">The sequence shown here is derived from an EMBL/GenBank/DDBJ whole genome shotgun (WGS) entry which is preliminary data.</text>
</comment>
<dbReference type="AlphaFoldDB" id="A0A7W6D9Q0"/>
<gene>
    <name evidence="6" type="ORF">GGQ64_002000</name>
</gene>
<proteinExistence type="predicted"/>
<feature type="domain" description="Bacterial surface antigen (D15)" evidence="4">
    <location>
        <begin position="326"/>
        <end position="626"/>
    </location>
</feature>
<dbReference type="Pfam" id="PF01103">
    <property type="entry name" value="Omp85"/>
    <property type="match status" value="1"/>
</dbReference>
<keyword evidence="3" id="KW-0472">Membrane</keyword>
<dbReference type="GO" id="GO:0019867">
    <property type="term" value="C:outer membrane"/>
    <property type="evidence" value="ECO:0007669"/>
    <property type="project" value="InterPro"/>
</dbReference>
<dbReference type="InterPro" id="IPR000184">
    <property type="entry name" value="Bac_surfAg_D15"/>
</dbReference>
<dbReference type="EMBL" id="JACIEE010000004">
    <property type="protein sequence ID" value="MBB3976800.1"/>
    <property type="molecule type" value="Genomic_DNA"/>
</dbReference>
<dbReference type="Gene3D" id="2.40.160.50">
    <property type="entry name" value="membrane protein fhac: a member of the omp85/tpsb transporter family"/>
    <property type="match status" value="1"/>
</dbReference>
<dbReference type="Gene3D" id="3.10.20.310">
    <property type="entry name" value="membrane protein fhac"/>
    <property type="match status" value="1"/>
</dbReference>
<organism evidence="6 7">
    <name type="scientific">Mycoplana azooxidifex</name>
    <dbReference type="NCBI Taxonomy" id="1636188"/>
    <lineage>
        <taxon>Bacteria</taxon>
        <taxon>Pseudomonadati</taxon>
        <taxon>Pseudomonadota</taxon>
        <taxon>Alphaproteobacteria</taxon>
        <taxon>Hyphomicrobiales</taxon>
        <taxon>Rhizobiaceae</taxon>
        <taxon>Mycoplana</taxon>
    </lineage>
</organism>
<evidence type="ECO:0000313" key="7">
    <source>
        <dbReference type="Proteomes" id="UP000574761"/>
    </source>
</evidence>
<dbReference type="Proteomes" id="UP000574761">
    <property type="component" value="Unassembled WGS sequence"/>
</dbReference>
<evidence type="ECO:0000256" key="2">
    <source>
        <dbReference type="ARBA" id="ARBA00022452"/>
    </source>
</evidence>